<feature type="transmembrane region" description="Helical" evidence="6">
    <location>
        <begin position="304"/>
        <end position="323"/>
    </location>
</feature>
<evidence type="ECO:0000256" key="1">
    <source>
        <dbReference type="ARBA" id="ARBA00004651"/>
    </source>
</evidence>
<dbReference type="InterPro" id="IPR036259">
    <property type="entry name" value="MFS_trans_sf"/>
</dbReference>
<dbReference type="SUPFAM" id="SSF103473">
    <property type="entry name" value="MFS general substrate transporter"/>
    <property type="match status" value="1"/>
</dbReference>
<dbReference type="Gene3D" id="1.20.1250.20">
    <property type="entry name" value="MFS general substrate transporter like domains"/>
    <property type="match status" value="1"/>
</dbReference>
<keyword evidence="5 6" id="KW-0472">Membrane</keyword>
<feature type="transmembrane region" description="Helical" evidence="6">
    <location>
        <begin position="251"/>
        <end position="269"/>
    </location>
</feature>
<name>A0A9W4KTD7_9BACI</name>
<evidence type="ECO:0000313" key="8">
    <source>
        <dbReference type="EMBL" id="CAH0135140.1"/>
    </source>
</evidence>
<keyword evidence="4 6" id="KW-1133">Transmembrane helix</keyword>
<protein>
    <submittedName>
        <fullName evidence="8">L-galactonate transporter</fullName>
    </submittedName>
</protein>
<organism evidence="8 9">
    <name type="scientific">Peribacillus simplex</name>
    <dbReference type="NCBI Taxonomy" id="1478"/>
    <lineage>
        <taxon>Bacteria</taxon>
        <taxon>Bacillati</taxon>
        <taxon>Bacillota</taxon>
        <taxon>Bacilli</taxon>
        <taxon>Bacillales</taxon>
        <taxon>Bacillaceae</taxon>
        <taxon>Peribacillus</taxon>
    </lineage>
</organism>
<dbReference type="InterPro" id="IPR052714">
    <property type="entry name" value="MFS_Exporter"/>
</dbReference>
<reference evidence="8" key="1">
    <citation type="submission" date="2021-11" db="EMBL/GenBank/DDBJ databases">
        <authorList>
            <person name="Bulgarelli D."/>
        </authorList>
    </citation>
    <scope>NUCLEOTIDE SEQUENCE</scope>
    <source>
        <strain evidence="8">Bi133</strain>
    </source>
</reference>
<evidence type="ECO:0000256" key="2">
    <source>
        <dbReference type="ARBA" id="ARBA00022448"/>
    </source>
</evidence>
<evidence type="ECO:0000256" key="3">
    <source>
        <dbReference type="ARBA" id="ARBA00022692"/>
    </source>
</evidence>
<dbReference type="AlphaFoldDB" id="A0A9W4KTD7"/>
<evidence type="ECO:0000259" key="7">
    <source>
        <dbReference type="PROSITE" id="PS50850"/>
    </source>
</evidence>
<feature type="transmembrane region" description="Helical" evidence="6">
    <location>
        <begin position="217"/>
        <end position="239"/>
    </location>
</feature>
<feature type="transmembrane region" description="Helical" evidence="6">
    <location>
        <begin position="55"/>
        <end position="74"/>
    </location>
</feature>
<feature type="transmembrane region" description="Helical" evidence="6">
    <location>
        <begin position="175"/>
        <end position="196"/>
    </location>
</feature>
<feature type="transmembrane region" description="Helical" evidence="6">
    <location>
        <begin position="86"/>
        <end position="112"/>
    </location>
</feature>
<feature type="transmembrane region" description="Helical" evidence="6">
    <location>
        <begin position="118"/>
        <end position="136"/>
    </location>
</feature>
<dbReference type="InterPro" id="IPR011701">
    <property type="entry name" value="MFS"/>
</dbReference>
<dbReference type="PROSITE" id="PS50850">
    <property type="entry name" value="MFS"/>
    <property type="match status" value="1"/>
</dbReference>
<gene>
    <name evidence="8" type="primary">lgoT_1</name>
    <name evidence="8" type="ORF">SRABI133_00334</name>
</gene>
<feature type="transmembrane region" description="Helical" evidence="6">
    <location>
        <begin position="21"/>
        <end position="43"/>
    </location>
</feature>
<dbReference type="RefSeq" id="WP_230300447.1">
    <property type="nucleotide sequence ID" value="NZ_CAKKMG010000002.1"/>
</dbReference>
<dbReference type="GO" id="GO:0005886">
    <property type="term" value="C:plasma membrane"/>
    <property type="evidence" value="ECO:0007669"/>
    <property type="project" value="UniProtKB-SubCell"/>
</dbReference>
<dbReference type="PANTHER" id="PTHR23531:SF2">
    <property type="entry name" value="PERMEASE"/>
    <property type="match status" value="1"/>
</dbReference>
<comment type="caution">
    <text evidence="8">The sequence shown here is derived from an EMBL/GenBank/DDBJ whole genome shotgun (WGS) entry which is preliminary data.</text>
</comment>
<evidence type="ECO:0000256" key="5">
    <source>
        <dbReference type="ARBA" id="ARBA00023136"/>
    </source>
</evidence>
<feature type="domain" description="Major facilitator superfamily (MFS) profile" evidence="7">
    <location>
        <begin position="20"/>
        <end position="392"/>
    </location>
</feature>
<feature type="transmembrane region" description="Helical" evidence="6">
    <location>
        <begin position="148"/>
        <end position="169"/>
    </location>
</feature>
<keyword evidence="2" id="KW-0813">Transport</keyword>
<dbReference type="GO" id="GO:0022857">
    <property type="term" value="F:transmembrane transporter activity"/>
    <property type="evidence" value="ECO:0007669"/>
    <property type="project" value="InterPro"/>
</dbReference>
<dbReference type="InterPro" id="IPR020846">
    <property type="entry name" value="MFS_dom"/>
</dbReference>
<comment type="subcellular location">
    <subcellularLocation>
        <location evidence="1">Cell membrane</location>
        <topology evidence="1">Multi-pass membrane protein</topology>
    </subcellularLocation>
</comment>
<accession>A0A9W4KTD7</accession>
<dbReference type="EMBL" id="CAKKMG010000002">
    <property type="protein sequence ID" value="CAH0135140.1"/>
    <property type="molecule type" value="Genomic_DNA"/>
</dbReference>
<sequence>MKETLVDERVRGTDKIWTRDFIMICLANMCIFMGFQMTMPTLPLFVEQLGGDDRLVGAVLGIFTFSALLVRPIAGRLLETKGRRIVFSAGLAIFALSVGSFGFMGSIGLLFMMRIVQGVGWGFSSTASGTIASDIIPAKRRGEGMGYYGLSGNLALAFGPSLGLFLVTVLPFQELFLICSLLGLFAIIAASLIRYQKVESDPSAAFRAKRFDIYEKSALQPSLLIFFISVTFGGIATFLPLYTAEKGVDGIQWYFLVYAMALMVTRLFAGRLYDRRGHRAIFVPSTLLIMAGMLLLAWMPSEAVLFIAAMLYGFGFGSVQPALQAWSIEKTAPNRKAMANATYFSFFDLGVGIGAIVFGQIGFLFGYRSIYITAAASIFISMIVYLCIIRSEDKVKSMERR</sequence>
<proteinExistence type="predicted"/>
<feature type="transmembrane region" description="Helical" evidence="6">
    <location>
        <begin position="343"/>
        <end position="364"/>
    </location>
</feature>
<dbReference type="Proteomes" id="UP000789326">
    <property type="component" value="Unassembled WGS sequence"/>
</dbReference>
<evidence type="ECO:0000313" key="9">
    <source>
        <dbReference type="Proteomes" id="UP000789326"/>
    </source>
</evidence>
<evidence type="ECO:0000256" key="4">
    <source>
        <dbReference type="ARBA" id="ARBA00022989"/>
    </source>
</evidence>
<dbReference type="PANTHER" id="PTHR23531">
    <property type="entry name" value="QUINOLENE RESISTANCE PROTEIN NORA"/>
    <property type="match status" value="1"/>
</dbReference>
<keyword evidence="3 6" id="KW-0812">Transmembrane</keyword>
<feature type="transmembrane region" description="Helical" evidence="6">
    <location>
        <begin position="281"/>
        <end position="298"/>
    </location>
</feature>
<dbReference type="Pfam" id="PF07690">
    <property type="entry name" value="MFS_1"/>
    <property type="match status" value="1"/>
</dbReference>
<evidence type="ECO:0000256" key="6">
    <source>
        <dbReference type="SAM" id="Phobius"/>
    </source>
</evidence>
<feature type="transmembrane region" description="Helical" evidence="6">
    <location>
        <begin position="370"/>
        <end position="391"/>
    </location>
</feature>
<dbReference type="CDD" id="cd17489">
    <property type="entry name" value="MFS_YfcJ_like"/>
    <property type="match status" value="1"/>
</dbReference>